<dbReference type="AlphaFoldDB" id="A0A0L6VIN0"/>
<protein>
    <recommendedName>
        <fullName evidence="3">Reverse transcriptase Ty1/copia-type domain-containing protein</fullName>
    </recommendedName>
</protein>
<sequence length="117" mass="13326">FPNSSAHDPDTLLGMDLTYDSDHVTLSQKKLIEKGLELAGILECRPVNTPMSVRIQFNEAIPQERAEFERLKINYRTRTGILNYLSCQTRPDLDPAFSILSSFNNSPGINHWKQVIH</sequence>
<dbReference type="EMBL" id="LAVV01006218">
    <property type="protein sequence ID" value="KNZ60407.1"/>
    <property type="molecule type" value="Genomic_DNA"/>
</dbReference>
<feature type="non-terminal residue" evidence="1">
    <location>
        <position position="117"/>
    </location>
</feature>
<evidence type="ECO:0000313" key="1">
    <source>
        <dbReference type="EMBL" id="KNZ60407.1"/>
    </source>
</evidence>
<name>A0A0L6VIN0_9BASI</name>
<dbReference type="VEuPathDB" id="FungiDB:VP01_15599g1"/>
<comment type="caution">
    <text evidence="1">The sequence shown here is derived from an EMBL/GenBank/DDBJ whole genome shotgun (WGS) entry which is preliminary data.</text>
</comment>
<feature type="non-terminal residue" evidence="1">
    <location>
        <position position="1"/>
    </location>
</feature>
<organism evidence="1 2">
    <name type="scientific">Puccinia sorghi</name>
    <dbReference type="NCBI Taxonomy" id="27349"/>
    <lineage>
        <taxon>Eukaryota</taxon>
        <taxon>Fungi</taxon>
        <taxon>Dikarya</taxon>
        <taxon>Basidiomycota</taxon>
        <taxon>Pucciniomycotina</taxon>
        <taxon>Pucciniomycetes</taxon>
        <taxon>Pucciniales</taxon>
        <taxon>Pucciniaceae</taxon>
        <taxon>Puccinia</taxon>
    </lineage>
</organism>
<dbReference type="OrthoDB" id="3344688at2759"/>
<accession>A0A0L6VIN0</accession>
<evidence type="ECO:0008006" key="3">
    <source>
        <dbReference type="Google" id="ProtNLM"/>
    </source>
</evidence>
<gene>
    <name evidence="1" type="ORF">VP01_15599g1</name>
</gene>
<dbReference type="Proteomes" id="UP000037035">
    <property type="component" value="Unassembled WGS sequence"/>
</dbReference>
<evidence type="ECO:0000313" key="2">
    <source>
        <dbReference type="Proteomes" id="UP000037035"/>
    </source>
</evidence>
<reference evidence="1 2" key="1">
    <citation type="submission" date="2015-08" db="EMBL/GenBank/DDBJ databases">
        <title>Next Generation Sequencing and Analysis of the Genome of Puccinia sorghi L Schw, the Causal Agent of Maize Common Rust.</title>
        <authorList>
            <person name="Rochi L."/>
            <person name="Burguener G."/>
            <person name="Darino M."/>
            <person name="Turjanski A."/>
            <person name="Kreff E."/>
            <person name="Dieguez M.J."/>
            <person name="Sacco F."/>
        </authorList>
    </citation>
    <scope>NUCLEOTIDE SEQUENCE [LARGE SCALE GENOMIC DNA]</scope>
    <source>
        <strain evidence="1 2">RO10H11247</strain>
    </source>
</reference>
<keyword evidence="2" id="KW-1185">Reference proteome</keyword>
<proteinExistence type="predicted"/>